<feature type="transmembrane region" description="Helical" evidence="1">
    <location>
        <begin position="882"/>
        <end position="903"/>
    </location>
</feature>
<dbReference type="InterPro" id="IPR027463">
    <property type="entry name" value="AcrB_DN_DC_subdom"/>
</dbReference>
<dbReference type="Proteomes" id="UP001301140">
    <property type="component" value="Unassembled WGS sequence"/>
</dbReference>
<dbReference type="InterPro" id="IPR001036">
    <property type="entry name" value="Acrflvin-R"/>
</dbReference>
<feature type="transmembrane region" description="Helical" evidence="1">
    <location>
        <begin position="1001"/>
        <end position="1027"/>
    </location>
</feature>
<dbReference type="EMBL" id="JARGEQ010000104">
    <property type="protein sequence ID" value="MDF1587036.1"/>
    <property type="molecule type" value="Genomic_DNA"/>
</dbReference>
<dbReference type="Gene3D" id="1.20.1640.10">
    <property type="entry name" value="Multidrug efflux transporter AcrB transmembrane domain"/>
    <property type="match status" value="2"/>
</dbReference>
<feature type="transmembrane region" description="Helical" evidence="1">
    <location>
        <begin position="462"/>
        <end position="486"/>
    </location>
</feature>
<dbReference type="Pfam" id="PF00873">
    <property type="entry name" value="ACR_tran"/>
    <property type="match status" value="1"/>
</dbReference>
<keyword evidence="1" id="KW-1133">Transmembrane helix</keyword>
<protein>
    <submittedName>
        <fullName evidence="2">Efflux RND transporter permease subunit</fullName>
    </submittedName>
</protein>
<proteinExistence type="predicted"/>
<dbReference type="PRINTS" id="PR00702">
    <property type="entry name" value="ACRIFLAVINRP"/>
</dbReference>
<dbReference type="PANTHER" id="PTHR32063:SF0">
    <property type="entry name" value="SWARMING MOTILITY PROTEIN SWRC"/>
    <property type="match status" value="1"/>
</dbReference>
<evidence type="ECO:0000313" key="3">
    <source>
        <dbReference type="Proteomes" id="UP001301140"/>
    </source>
</evidence>
<dbReference type="AlphaFoldDB" id="A0AAP4D763"/>
<dbReference type="RefSeq" id="WP_327789459.1">
    <property type="nucleotide sequence ID" value="NZ_JARGEQ010000104.1"/>
</dbReference>
<comment type="caution">
    <text evidence="2">The sequence shown here is derived from an EMBL/GenBank/DDBJ whole genome shotgun (WGS) entry which is preliminary data.</text>
</comment>
<keyword evidence="1" id="KW-0472">Membrane</keyword>
<organism evidence="2 3">
    <name type="scientific">Marinimicrococcus flavescens</name>
    <dbReference type="NCBI Taxonomy" id="3031815"/>
    <lineage>
        <taxon>Bacteria</taxon>
        <taxon>Pseudomonadati</taxon>
        <taxon>Pseudomonadota</taxon>
        <taxon>Alphaproteobacteria</taxon>
        <taxon>Geminicoccales</taxon>
        <taxon>Geminicoccaceae</taxon>
        <taxon>Marinimicrococcus</taxon>
    </lineage>
</organism>
<accession>A0AAP4D763</accession>
<dbReference type="Gene3D" id="3.30.70.1320">
    <property type="entry name" value="Multidrug efflux transporter AcrB pore domain like"/>
    <property type="match status" value="1"/>
</dbReference>
<dbReference type="Gene3D" id="3.30.2090.10">
    <property type="entry name" value="Multidrug efflux transporter AcrB TolC docking domain, DN and DC subdomains"/>
    <property type="match status" value="2"/>
</dbReference>
<feature type="transmembrane region" description="Helical" evidence="1">
    <location>
        <begin position="530"/>
        <end position="550"/>
    </location>
</feature>
<sequence length="1047" mass="112875">MRPLITAAFERSRTVLLALLLIFAMGSTAYLTIPKESAPDVPIPVVYVSVTLEGISPGDAERLLIRPLETELQSIEGLDEMTATAAQGHASVMLEFSAGFDSETALDDVREAVDRAKPELPAEADEPVVQEVNVALFPVLTAMLSGPVPERTLVELAKRLQDAIEALPGVLEVDIGGEREEVLEVLVEPSVLETYNISFETLISQIRRNNRLVAAGALDTGAGRILLKVPGIIEDLDDVLELPVKVDGETVVSFRDVAVVRRTFRDPDGFARIDGQPALALEIKKRLGANIIETVEAARAVIEEAREDWPASVAVDYLQDESRQVRTMLSDLENNVLAAIILVMIVIVATLGARIALLVGLAIPGSFLAGIIAIAALGYTLNTVVLFSLILVVGMLVDGAIVTTELADRRLAEGRQPREAYAEAAGRMAWPIVSSTATTLAVFLPLLFWGGVVGEFMKYLPITVLVTLTASLFMALVFVPVLGGLLGRADARAEHQLAVLQAAETGDLRAIRGFTGRYLAVLEHLVRRPLLTLGAALAMLAGAYAAYAGLGRGVEFFPAIEPDFAQVQVQARDNLSVWEKDALVRKVEERLLGMAEIESVYARTIGQGQGRNLAEDVIGVIQLELVDWSQRRPAARIIEEIRTRTADIPGIRLQVREQQQGPASGKPVQLRLTSRDPALLEDAVAAARSLMERIGGFIDVEDNRPLPGVEWELIVDRSKAARYGADVTLLGQAVQLLTVGIPVAEYRPDDADEEVDIRVRFPPGYRTLAQLEQLRVPTARGLVPVGNFVEFRPAPRTGTIERIDARRAMTVEADVADGLLVSEQTERLRAALGEADLPQSVRFSFAGETEDQQEAASFLAGAFLTAVFLMLIILVTQFNSIYQALLVLSAIVFSTAGVLLGLLVTGRPFGVVMGGIGVIALAGIVVNNNIVLIDTFNDLRRRGMEPLEAVLRTGAQRLRPVLLTSITTILGLMPMVLGMNIDLIGRSIAFGAPSTQWWTELSSAIAGGLAFATLLTLLLTPALLMLGERVGARLRRRRAGGARAAGA</sequence>
<feature type="transmembrane region" description="Helical" evidence="1">
    <location>
        <begin position="358"/>
        <end position="379"/>
    </location>
</feature>
<dbReference type="GO" id="GO:0005886">
    <property type="term" value="C:plasma membrane"/>
    <property type="evidence" value="ECO:0007669"/>
    <property type="project" value="TreeGrafter"/>
</dbReference>
<dbReference type="PANTHER" id="PTHR32063">
    <property type="match status" value="1"/>
</dbReference>
<gene>
    <name evidence="2" type="ORF">PZ740_11665</name>
</gene>
<name>A0AAP4D763_9PROT</name>
<reference evidence="2 3" key="1">
    <citation type="submission" date="2023-03" db="EMBL/GenBank/DDBJ databases">
        <title>YIM 152171 draft genome.</title>
        <authorList>
            <person name="Yang Z."/>
        </authorList>
    </citation>
    <scope>NUCLEOTIDE SEQUENCE [LARGE SCALE GENOMIC DNA]</scope>
    <source>
        <strain evidence="2 3">YIM 152171</strain>
    </source>
</reference>
<feature type="transmembrane region" description="Helical" evidence="1">
    <location>
        <begin position="428"/>
        <end position="450"/>
    </location>
</feature>
<dbReference type="Gene3D" id="3.30.70.1430">
    <property type="entry name" value="Multidrug efflux transporter AcrB pore domain"/>
    <property type="match status" value="2"/>
</dbReference>
<evidence type="ECO:0000256" key="1">
    <source>
        <dbReference type="SAM" id="Phobius"/>
    </source>
</evidence>
<feature type="transmembrane region" description="Helical" evidence="1">
    <location>
        <begin position="961"/>
        <end position="981"/>
    </location>
</feature>
<dbReference type="SUPFAM" id="SSF82866">
    <property type="entry name" value="Multidrug efflux transporter AcrB transmembrane domain"/>
    <property type="match status" value="2"/>
</dbReference>
<feature type="transmembrane region" description="Helical" evidence="1">
    <location>
        <begin position="909"/>
        <end position="932"/>
    </location>
</feature>
<dbReference type="SUPFAM" id="SSF82693">
    <property type="entry name" value="Multidrug efflux transporter AcrB pore domain, PN1, PN2, PC1 and PC2 subdomains"/>
    <property type="match status" value="3"/>
</dbReference>
<dbReference type="Gene3D" id="3.30.70.1440">
    <property type="entry name" value="Multidrug efflux transporter AcrB pore domain"/>
    <property type="match status" value="1"/>
</dbReference>
<keyword evidence="1" id="KW-0812">Transmembrane</keyword>
<dbReference type="SUPFAM" id="SSF82714">
    <property type="entry name" value="Multidrug efflux transporter AcrB TolC docking domain, DN and DC subdomains"/>
    <property type="match status" value="2"/>
</dbReference>
<feature type="transmembrane region" description="Helical" evidence="1">
    <location>
        <begin position="855"/>
        <end position="875"/>
    </location>
</feature>
<evidence type="ECO:0000313" key="2">
    <source>
        <dbReference type="EMBL" id="MDF1587036.1"/>
    </source>
</evidence>
<dbReference type="GO" id="GO:0042910">
    <property type="term" value="F:xenobiotic transmembrane transporter activity"/>
    <property type="evidence" value="ECO:0007669"/>
    <property type="project" value="TreeGrafter"/>
</dbReference>
<keyword evidence="3" id="KW-1185">Reference proteome</keyword>
<feature type="transmembrane region" description="Helical" evidence="1">
    <location>
        <begin position="385"/>
        <end position="407"/>
    </location>
</feature>
<feature type="transmembrane region" description="Helical" evidence="1">
    <location>
        <begin position="336"/>
        <end position="353"/>
    </location>
</feature>